<evidence type="ECO:0000313" key="2">
    <source>
        <dbReference type="Proteomes" id="UP000266177"/>
    </source>
</evidence>
<proteinExistence type="predicted"/>
<sequence>MYNEIFKYYVMGSDPGIKMESSLYPKRNTQAHVLSNNGKGAGAIASKIDEVLFHEGQVLSD</sequence>
<evidence type="ECO:0000313" key="1">
    <source>
        <dbReference type="EMBL" id="RJG23600.1"/>
    </source>
</evidence>
<name>A0A3A3GJB3_PANTH</name>
<dbReference type="Proteomes" id="UP000266177">
    <property type="component" value="Unassembled WGS sequence"/>
</dbReference>
<organism evidence="1 2">
    <name type="scientific">Paenibacillus thiaminolyticus</name>
    <name type="common">Bacillus thiaminolyticus</name>
    <dbReference type="NCBI Taxonomy" id="49283"/>
    <lineage>
        <taxon>Bacteria</taxon>
        <taxon>Bacillati</taxon>
        <taxon>Bacillota</taxon>
        <taxon>Bacilli</taxon>
        <taxon>Bacillales</taxon>
        <taxon>Paenibacillaceae</taxon>
        <taxon>Paenibacillus</taxon>
    </lineage>
</organism>
<gene>
    <name evidence="1" type="ORF">DQX05_13215</name>
</gene>
<accession>A0A3A3GJB3</accession>
<protein>
    <submittedName>
        <fullName evidence="1">Uncharacterized protein</fullName>
    </submittedName>
</protein>
<comment type="caution">
    <text evidence="1">The sequence shown here is derived from an EMBL/GenBank/DDBJ whole genome shotgun (WGS) entry which is preliminary data.</text>
</comment>
<reference evidence="1 2" key="1">
    <citation type="submission" date="2018-09" db="EMBL/GenBank/DDBJ databases">
        <title>Paenibacillus SK2017-BO5.</title>
        <authorList>
            <person name="Piskunova J.V."/>
            <person name="Dubiley S.A."/>
            <person name="Severinov K.V."/>
        </authorList>
    </citation>
    <scope>NUCLEOTIDE SEQUENCE [LARGE SCALE GENOMIC DNA]</scope>
    <source>
        <strain evidence="1 2">BO5</strain>
    </source>
</reference>
<dbReference type="EMBL" id="QYZD01000010">
    <property type="protein sequence ID" value="RJG23600.1"/>
    <property type="molecule type" value="Genomic_DNA"/>
</dbReference>
<dbReference type="AlphaFoldDB" id="A0A3A3GJB3"/>